<dbReference type="Proteomes" id="UP000662857">
    <property type="component" value="Chromosome"/>
</dbReference>
<keyword evidence="7" id="KW-1185">Reference proteome</keyword>
<evidence type="ECO:0000256" key="1">
    <source>
        <dbReference type="ARBA" id="ARBA00023015"/>
    </source>
</evidence>
<reference evidence="6" key="1">
    <citation type="submission" date="2021-02" db="EMBL/GenBank/DDBJ databases">
        <title>Natrosporangium hydrolyticum gen. nov., sp. nov, a haloalkaliphilic actinobacterium from a soda solonchak soil.</title>
        <authorList>
            <person name="Sorokin D.Y."/>
            <person name="Khijniak T.V."/>
            <person name="Zakharycheva A.P."/>
            <person name="Boueva O.V."/>
            <person name="Ariskina E.V."/>
            <person name="Hahnke R.L."/>
            <person name="Bunk B."/>
            <person name="Sproer C."/>
            <person name="Schumann P."/>
            <person name="Evtushenko L.I."/>
            <person name="Kublanov I.V."/>
        </authorList>
    </citation>
    <scope>NUCLEOTIDE SEQUENCE</scope>
    <source>
        <strain evidence="6">DSM 106523</strain>
    </source>
</reference>
<protein>
    <submittedName>
        <fullName evidence="6">Zf-HC2 domain-containing protein</fullName>
    </submittedName>
</protein>
<dbReference type="Gene3D" id="1.10.10.1320">
    <property type="entry name" value="Anti-sigma factor, zinc-finger domain"/>
    <property type="match status" value="1"/>
</dbReference>
<feature type="domain" description="Putative zinc-finger" evidence="5">
    <location>
        <begin position="18"/>
        <end position="44"/>
    </location>
</feature>
<evidence type="ECO:0000313" key="6">
    <source>
        <dbReference type="EMBL" id="QSB16192.1"/>
    </source>
</evidence>
<gene>
    <name evidence="6" type="ORF">JQS43_07800</name>
</gene>
<keyword evidence="1" id="KW-0805">Transcription regulation</keyword>
<feature type="region of interest" description="Disordered" evidence="3">
    <location>
        <begin position="125"/>
        <end position="147"/>
    </location>
</feature>
<evidence type="ECO:0000256" key="2">
    <source>
        <dbReference type="ARBA" id="ARBA00023163"/>
    </source>
</evidence>
<feature type="transmembrane region" description="Helical" evidence="4">
    <location>
        <begin position="94"/>
        <end position="119"/>
    </location>
</feature>
<keyword evidence="4" id="KW-0472">Membrane</keyword>
<evidence type="ECO:0000256" key="3">
    <source>
        <dbReference type="SAM" id="MobiDB-lite"/>
    </source>
</evidence>
<evidence type="ECO:0000256" key="4">
    <source>
        <dbReference type="SAM" id="Phobius"/>
    </source>
</evidence>
<keyword evidence="2" id="KW-0804">Transcription</keyword>
<evidence type="ECO:0000259" key="5">
    <source>
        <dbReference type="Pfam" id="PF13490"/>
    </source>
</evidence>
<dbReference type="InterPro" id="IPR041916">
    <property type="entry name" value="Anti_sigma_zinc_sf"/>
</dbReference>
<evidence type="ECO:0000313" key="7">
    <source>
        <dbReference type="Proteomes" id="UP000662857"/>
    </source>
</evidence>
<sequence>MANHLRPEPPEAVHWDVAAYALGVLDPAEIEGCERHLAECPSCAVELEQLLPVSSLLADVDPISLRELDDPALLDRLTESVHADRRRSHRRRRLVSAVAVAAAVALAGFSLFAGVNWLGPEGGAPVAGQTQAPSISGEREHFTAADPDSGVSAEVVLTSRDWGTHVAFELSALTGPLECQLLLVYRDGTSEPVGSWRVPVDGYGTAQQPRPLELEAAVSADRDQLTELRVTTHAPDGDTGTLITVPL</sequence>
<dbReference type="InterPro" id="IPR027383">
    <property type="entry name" value="Znf_put"/>
</dbReference>
<name>A0A895YJI3_9ACTN</name>
<dbReference type="RefSeq" id="WP_239678397.1">
    <property type="nucleotide sequence ID" value="NZ_CP070499.1"/>
</dbReference>
<dbReference type="EMBL" id="CP070499">
    <property type="protein sequence ID" value="QSB16192.1"/>
    <property type="molecule type" value="Genomic_DNA"/>
</dbReference>
<keyword evidence="4" id="KW-0812">Transmembrane</keyword>
<dbReference type="AlphaFoldDB" id="A0A895YJI3"/>
<dbReference type="KEGG" id="nhy:JQS43_07800"/>
<dbReference type="Pfam" id="PF13490">
    <property type="entry name" value="zf-HC2"/>
    <property type="match status" value="1"/>
</dbReference>
<keyword evidence="4" id="KW-1133">Transmembrane helix</keyword>
<accession>A0A895YJI3</accession>
<organism evidence="6 7">
    <name type="scientific">Natronosporangium hydrolyticum</name>
    <dbReference type="NCBI Taxonomy" id="2811111"/>
    <lineage>
        <taxon>Bacteria</taxon>
        <taxon>Bacillati</taxon>
        <taxon>Actinomycetota</taxon>
        <taxon>Actinomycetes</taxon>
        <taxon>Micromonosporales</taxon>
        <taxon>Micromonosporaceae</taxon>
        <taxon>Natronosporangium</taxon>
    </lineage>
</organism>
<proteinExistence type="predicted"/>